<evidence type="ECO:0000313" key="2">
    <source>
        <dbReference type="Proteomes" id="UP001151532"/>
    </source>
</evidence>
<name>A0A9Q0ZMP1_SALPP</name>
<proteinExistence type="predicted"/>
<reference evidence="1" key="2">
    <citation type="journal article" date="2023" name="Int. J. Mol. Sci.">
        <title>De Novo Assembly and Annotation of 11 Diverse Shrub Willow (Salix) Genomes Reveals Novel Gene Organization in Sex-Linked Regions.</title>
        <authorList>
            <person name="Hyden B."/>
            <person name="Feng K."/>
            <person name="Yates T.B."/>
            <person name="Jawdy S."/>
            <person name="Cereghino C."/>
            <person name="Smart L.B."/>
            <person name="Muchero W."/>
        </authorList>
    </citation>
    <scope>NUCLEOTIDE SEQUENCE</scope>
    <source>
        <tissue evidence="1">Shoot tip</tissue>
    </source>
</reference>
<reference evidence="1" key="1">
    <citation type="submission" date="2022-11" db="EMBL/GenBank/DDBJ databases">
        <authorList>
            <person name="Hyden B.L."/>
            <person name="Feng K."/>
            <person name="Yates T."/>
            <person name="Jawdy S."/>
            <person name="Smart L.B."/>
            <person name="Muchero W."/>
        </authorList>
    </citation>
    <scope>NUCLEOTIDE SEQUENCE</scope>
    <source>
        <tissue evidence="1">Shoot tip</tissue>
    </source>
</reference>
<gene>
    <name evidence="1" type="ORF">OIU79_000182</name>
</gene>
<protein>
    <submittedName>
        <fullName evidence="1">Uncharacterized protein</fullName>
    </submittedName>
</protein>
<dbReference type="Proteomes" id="UP001151532">
    <property type="component" value="Chromosome 7"/>
</dbReference>
<evidence type="ECO:0000313" key="1">
    <source>
        <dbReference type="EMBL" id="KAJ6739977.1"/>
    </source>
</evidence>
<sequence>MSILSLDFPSGVHRIITPTSSLEQLSDKFDLPSWIFNRRRRRRRRKLINISFITIKIHESFHYEIVSKPHTTLPSNQTRLSCCPILDV</sequence>
<organism evidence="1 2">
    <name type="scientific">Salix purpurea</name>
    <name type="common">Purple osier willow</name>
    <dbReference type="NCBI Taxonomy" id="77065"/>
    <lineage>
        <taxon>Eukaryota</taxon>
        <taxon>Viridiplantae</taxon>
        <taxon>Streptophyta</taxon>
        <taxon>Embryophyta</taxon>
        <taxon>Tracheophyta</taxon>
        <taxon>Spermatophyta</taxon>
        <taxon>Magnoliopsida</taxon>
        <taxon>eudicotyledons</taxon>
        <taxon>Gunneridae</taxon>
        <taxon>Pentapetalae</taxon>
        <taxon>rosids</taxon>
        <taxon>fabids</taxon>
        <taxon>Malpighiales</taxon>
        <taxon>Salicaceae</taxon>
        <taxon>Saliceae</taxon>
        <taxon>Salix</taxon>
    </lineage>
</organism>
<accession>A0A9Q0ZMP1</accession>
<keyword evidence="2" id="KW-1185">Reference proteome</keyword>
<dbReference type="EMBL" id="JAPFFK010000010">
    <property type="protein sequence ID" value="KAJ6739977.1"/>
    <property type="molecule type" value="Genomic_DNA"/>
</dbReference>
<comment type="caution">
    <text evidence="1">The sequence shown here is derived from an EMBL/GenBank/DDBJ whole genome shotgun (WGS) entry which is preliminary data.</text>
</comment>
<dbReference type="AlphaFoldDB" id="A0A9Q0ZMP1"/>